<dbReference type="PANTHER" id="PTHR24068">
    <property type="entry name" value="UBIQUITIN-CONJUGATING ENZYME E2"/>
    <property type="match status" value="1"/>
</dbReference>
<comment type="similarity">
    <text evidence="7">Belongs to the ubiquitin-conjugating enzyme family.</text>
</comment>
<name>A0A813MEW2_9BILA</name>
<protein>
    <recommendedName>
        <fullName evidence="1">E2 ubiquitin-conjugating enzyme</fullName>
        <ecNumber evidence="1">2.3.2.23</ecNumber>
    </recommendedName>
</protein>
<dbReference type="GO" id="GO:0005524">
    <property type="term" value="F:ATP binding"/>
    <property type="evidence" value="ECO:0007669"/>
    <property type="project" value="UniProtKB-UniRule"/>
</dbReference>
<keyword evidence="2" id="KW-0808">Transferase</keyword>
<dbReference type="GO" id="GO:0061631">
    <property type="term" value="F:ubiquitin conjugating enzyme activity"/>
    <property type="evidence" value="ECO:0007669"/>
    <property type="project" value="UniProtKB-EC"/>
</dbReference>
<sequence>MVSKRVMKELKALEDGLEYCSATMIDNDIFHWQVFLIGPEDSPYEGGKFRLDVRIPRDFPLSPPKIRFKTKIYHPNIHLTGGICINILQSQWNATWSIESLLSGIRSLLTDANSDDPYNARAALYYRENREKFDEIARWWTKKYATF</sequence>
<dbReference type="EMBL" id="CAJNOG010000001">
    <property type="protein sequence ID" value="CAF0719056.1"/>
    <property type="molecule type" value="Genomic_DNA"/>
</dbReference>
<evidence type="ECO:0000313" key="10">
    <source>
        <dbReference type="Proteomes" id="UP000663845"/>
    </source>
</evidence>
<organism evidence="9 10">
    <name type="scientific">Adineta steineri</name>
    <dbReference type="NCBI Taxonomy" id="433720"/>
    <lineage>
        <taxon>Eukaryota</taxon>
        <taxon>Metazoa</taxon>
        <taxon>Spiralia</taxon>
        <taxon>Gnathifera</taxon>
        <taxon>Rotifera</taxon>
        <taxon>Eurotatoria</taxon>
        <taxon>Bdelloidea</taxon>
        <taxon>Adinetida</taxon>
        <taxon>Adinetidae</taxon>
        <taxon>Adineta</taxon>
    </lineage>
</organism>
<dbReference type="InterPro" id="IPR000608">
    <property type="entry name" value="UBC"/>
</dbReference>
<keyword evidence="4 7" id="KW-0833">Ubl conjugation pathway</keyword>
<accession>A0A813MEW2</accession>
<evidence type="ECO:0000256" key="4">
    <source>
        <dbReference type="ARBA" id="ARBA00022786"/>
    </source>
</evidence>
<dbReference type="Pfam" id="PF00179">
    <property type="entry name" value="UQ_con"/>
    <property type="match status" value="1"/>
</dbReference>
<gene>
    <name evidence="9" type="ORF">JYZ213_LOCUS69</name>
</gene>
<dbReference type="AlphaFoldDB" id="A0A813MEW2"/>
<feature type="active site" description="Glycyl thioester intermediate" evidence="6">
    <location>
        <position position="84"/>
    </location>
</feature>
<dbReference type="InterPro" id="IPR023313">
    <property type="entry name" value="UBQ-conjugating_AS"/>
</dbReference>
<feature type="domain" description="UBC core" evidence="8">
    <location>
        <begin position="1"/>
        <end position="146"/>
    </location>
</feature>
<evidence type="ECO:0000256" key="1">
    <source>
        <dbReference type="ARBA" id="ARBA00012486"/>
    </source>
</evidence>
<proteinExistence type="inferred from homology"/>
<dbReference type="PROSITE" id="PS00183">
    <property type="entry name" value="UBC_1"/>
    <property type="match status" value="1"/>
</dbReference>
<comment type="caution">
    <text evidence="9">The sequence shown here is derived from an EMBL/GenBank/DDBJ whole genome shotgun (WGS) entry which is preliminary data.</text>
</comment>
<evidence type="ECO:0000259" key="8">
    <source>
        <dbReference type="PROSITE" id="PS50127"/>
    </source>
</evidence>
<evidence type="ECO:0000256" key="3">
    <source>
        <dbReference type="ARBA" id="ARBA00022741"/>
    </source>
</evidence>
<dbReference type="SMART" id="SM00212">
    <property type="entry name" value="UBCc"/>
    <property type="match status" value="1"/>
</dbReference>
<keyword evidence="5 7" id="KW-0067">ATP-binding</keyword>
<reference evidence="9" key="1">
    <citation type="submission" date="2021-02" db="EMBL/GenBank/DDBJ databases">
        <authorList>
            <person name="Nowell W R."/>
        </authorList>
    </citation>
    <scope>NUCLEOTIDE SEQUENCE</scope>
</reference>
<dbReference type="SUPFAM" id="SSF54495">
    <property type="entry name" value="UBC-like"/>
    <property type="match status" value="1"/>
</dbReference>
<evidence type="ECO:0000256" key="6">
    <source>
        <dbReference type="PROSITE-ProRule" id="PRU10133"/>
    </source>
</evidence>
<dbReference type="Gene3D" id="3.10.110.10">
    <property type="entry name" value="Ubiquitin Conjugating Enzyme"/>
    <property type="match status" value="1"/>
</dbReference>
<evidence type="ECO:0000256" key="7">
    <source>
        <dbReference type="RuleBase" id="RU362109"/>
    </source>
</evidence>
<keyword evidence="3 7" id="KW-0547">Nucleotide-binding</keyword>
<dbReference type="PROSITE" id="PS50127">
    <property type="entry name" value="UBC_2"/>
    <property type="match status" value="1"/>
</dbReference>
<dbReference type="FunFam" id="3.10.110.10:FF:000060">
    <property type="entry name" value="Ubiquitin conjugating enzyme (UbcB)"/>
    <property type="match status" value="1"/>
</dbReference>
<dbReference type="Proteomes" id="UP000663845">
    <property type="component" value="Unassembled WGS sequence"/>
</dbReference>
<dbReference type="InterPro" id="IPR016135">
    <property type="entry name" value="UBQ-conjugating_enzyme/RWD"/>
</dbReference>
<evidence type="ECO:0000313" key="9">
    <source>
        <dbReference type="EMBL" id="CAF0719056.1"/>
    </source>
</evidence>
<evidence type="ECO:0000256" key="5">
    <source>
        <dbReference type="ARBA" id="ARBA00022840"/>
    </source>
</evidence>
<evidence type="ECO:0000256" key="2">
    <source>
        <dbReference type="ARBA" id="ARBA00022679"/>
    </source>
</evidence>
<dbReference type="EC" id="2.3.2.23" evidence="1"/>